<dbReference type="InterPro" id="IPR032675">
    <property type="entry name" value="LRR_dom_sf"/>
</dbReference>
<dbReference type="Gene3D" id="3.80.10.10">
    <property type="entry name" value="Ribonuclease Inhibitor"/>
    <property type="match status" value="3"/>
</dbReference>
<gene>
    <name evidence="4" type="primary">g5599</name>
    <name evidence="4" type="ORF">VP750_LOCUS4793</name>
</gene>
<name>A0ABP1FT95_9CHLO</name>
<dbReference type="PANTHER" id="PTHR12904">
    <property type="match status" value="1"/>
</dbReference>
<dbReference type="Pfam" id="PF13516">
    <property type="entry name" value="LRR_6"/>
    <property type="match status" value="3"/>
</dbReference>
<keyword evidence="3" id="KW-0812">Transmembrane</keyword>
<evidence type="ECO:0000313" key="5">
    <source>
        <dbReference type="Proteomes" id="UP001497392"/>
    </source>
</evidence>
<accession>A0ABP1FT95</accession>
<feature type="transmembrane region" description="Helical" evidence="3">
    <location>
        <begin position="535"/>
        <end position="562"/>
    </location>
</feature>
<dbReference type="SUPFAM" id="SSF81383">
    <property type="entry name" value="F-box domain"/>
    <property type="match status" value="1"/>
</dbReference>
<dbReference type="Proteomes" id="UP001497392">
    <property type="component" value="Unassembled WGS sequence"/>
</dbReference>
<dbReference type="InterPro" id="IPR001611">
    <property type="entry name" value="Leu-rich_rpt"/>
</dbReference>
<dbReference type="InterPro" id="IPR036047">
    <property type="entry name" value="F-box-like_dom_sf"/>
</dbReference>
<dbReference type="InterPro" id="IPR006553">
    <property type="entry name" value="Leu-rich_rpt_Cys-con_subtyp"/>
</dbReference>
<evidence type="ECO:0000313" key="4">
    <source>
        <dbReference type="EMBL" id="CAL5223134.1"/>
    </source>
</evidence>
<evidence type="ECO:0000256" key="1">
    <source>
        <dbReference type="ARBA" id="ARBA00004430"/>
    </source>
</evidence>
<feature type="region of interest" description="Disordered" evidence="2">
    <location>
        <begin position="7"/>
        <end position="31"/>
    </location>
</feature>
<dbReference type="SMART" id="SM00367">
    <property type="entry name" value="LRR_CC"/>
    <property type="match status" value="4"/>
</dbReference>
<proteinExistence type="predicted"/>
<evidence type="ECO:0000256" key="2">
    <source>
        <dbReference type="SAM" id="MobiDB-lite"/>
    </source>
</evidence>
<protein>
    <submittedName>
        <fullName evidence="4">G5599 protein</fullName>
    </submittedName>
</protein>
<dbReference type="EMBL" id="CAXHTA020000008">
    <property type="protein sequence ID" value="CAL5223134.1"/>
    <property type="molecule type" value="Genomic_DNA"/>
</dbReference>
<dbReference type="InterPro" id="IPR051341">
    <property type="entry name" value="Zyg-11_UBL_adapter"/>
</dbReference>
<comment type="caution">
    <text evidence="4">The sequence shown here is derived from an EMBL/GenBank/DDBJ whole genome shotgun (WGS) entry which is preliminary data.</text>
</comment>
<keyword evidence="5" id="KW-1185">Reference proteome</keyword>
<dbReference type="Gene3D" id="1.20.1280.50">
    <property type="match status" value="1"/>
</dbReference>
<dbReference type="SUPFAM" id="SSF52058">
    <property type="entry name" value="L domain-like"/>
    <property type="match status" value="1"/>
</dbReference>
<evidence type="ECO:0000256" key="3">
    <source>
        <dbReference type="SAM" id="Phobius"/>
    </source>
</evidence>
<dbReference type="PANTHER" id="PTHR12904:SF23">
    <property type="entry name" value="PROTEIN ZER-1 HOMOLOG"/>
    <property type="match status" value="1"/>
</dbReference>
<organism evidence="4 5">
    <name type="scientific">Coccomyxa viridis</name>
    <dbReference type="NCBI Taxonomy" id="1274662"/>
    <lineage>
        <taxon>Eukaryota</taxon>
        <taxon>Viridiplantae</taxon>
        <taxon>Chlorophyta</taxon>
        <taxon>core chlorophytes</taxon>
        <taxon>Trebouxiophyceae</taxon>
        <taxon>Trebouxiophyceae incertae sedis</taxon>
        <taxon>Coccomyxaceae</taxon>
        <taxon>Coccomyxa</taxon>
    </lineage>
</organism>
<keyword evidence="3" id="KW-0472">Membrane</keyword>
<reference evidence="4 5" key="1">
    <citation type="submission" date="2024-06" db="EMBL/GenBank/DDBJ databases">
        <authorList>
            <person name="Kraege A."/>
            <person name="Thomma B."/>
        </authorList>
    </citation>
    <scope>NUCLEOTIDE SEQUENCE [LARGE SCALE GENOMIC DNA]</scope>
</reference>
<keyword evidence="3" id="KW-1133">Transmembrane helix</keyword>
<comment type="subcellular location">
    <subcellularLocation>
        <location evidence="1">Cytoplasm</location>
        <location evidence="1">Cytoskeleton</location>
        <location evidence="1">Cilium axoneme</location>
    </subcellularLocation>
</comment>
<sequence length="631" mass="69107">MADILAVSASQAHRDQTKLPDGASTPPTLQPASLSFKDLQSICGKPMEFKEIPVKESRSANILACYGFPGLRRHKSDDEDGWEHLPHDLLVAIVKHLEPRDAKSMHRACLSWHLAVRCGLQSMHPAPKITPFPDIRDYFPRVNSLHLLNFTLKAKHLVQLATISRLQHLSLDNVTLEARNSIQKLTSLQGLRSLEMINVVGAYPTETEEFLGGMHALTKLVVCNNTAAVKMAPMHCLASMPQLQELTLSETLHCVLPGLAGLSALTDLKSLRLTKVGVTNGVLRGVGGLTKLNTLHIADAYRVTNAGLDFISRLSGLTHLDFCSRSSRRDEDITDEGAEALAGMTALRSLNLSGHKEITAEGLAFLADCTALTSLDLSETGLAAGGCEFLAGMGQLQMLSLARTRLEHDSLANIMGGLTTLTTLSLAWCGVTDETCAELAKLVNMTCLDLRYCPLTNAGMARLSQAMPRLEYCNVEGCKLTCLGMLALLRHHKGLRLWGPEQNDLHRFMNVSDALLICHQAPGQRRLRVSHFPEASMGLTALVGCGVASFFILYFGLLLLFFTALFMFPILMLGCIFVACCLAILGVRYTVRNLRRVWLRCDFAFSTFLLGQHAPAVAQHDHENPHGFIEV</sequence>
<feature type="transmembrane region" description="Helical" evidence="3">
    <location>
        <begin position="568"/>
        <end position="591"/>
    </location>
</feature>